<dbReference type="InterPro" id="IPR014168">
    <property type="entry name" value="Tol-Pal_TolR"/>
</dbReference>
<keyword evidence="8" id="KW-0131">Cell cycle</keyword>
<sequence>MSEINVVPYIDVMLVLLVIFMVTAPLLMEGVQVDLPDVDARPVTEDSNEPFVVHVDGEGRYFLNDNQDPVTQLNEIRVTAAAVLRNRPETQFLVRGDRNVSYDAVVQAMVLLQKAGVSSVGLVTDSSGS</sequence>
<comment type="subcellular location">
    <subcellularLocation>
        <location evidence="1">Cell membrane</location>
        <topology evidence="1">Single-pass membrane protein</topology>
    </subcellularLocation>
</comment>
<evidence type="ECO:0000256" key="5">
    <source>
        <dbReference type="ARBA" id="ARBA00022692"/>
    </source>
</evidence>
<keyword evidence="4" id="KW-0132">Cell division</keyword>
<name>A0A381XSY6_9ZZZZ</name>
<dbReference type="Gene3D" id="3.30.420.270">
    <property type="match status" value="1"/>
</dbReference>
<dbReference type="GO" id="GO:0005886">
    <property type="term" value="C:plasma membrane"/>
    <property type="evidence" value="ECO:0007669"/>
    <property type="project" value="UniProtKB-SubCell"/>
</dbReference>
<evidence type="ECO:0000256" key="2">
    <source>
        <dbReference type="ARBA" id="ARBA00022475"/>
    </source>
</evidence>
<reference evidence="10" key="1">
    <citation type="submission" date="2018-05" db="EMBL/GenBank/DDBJ databases">
        <authorList>
            <person name="Lanie J.A."/>
            <person name="Ng W.-L."/>
            <person name="Kazmierczak K.M."/>
            <person name="Andrzejewski T.M."/>
            <person name="Davidsen T.M."/>
            <person name="Wayne K.J."/>
            <person name="Tettelin H."/>
            <person name="Glass J.I."/>
            <person name="Rusch D."/>
            <person name="Podicherti R."/>
            <person name="Tsui H.-C.T."/>
            <person name="Winkler M.E."/>
        </authorList>
    </citation>
    <scope>NUCLEOTIDE SEQUENCE</scope>
</reference>
<dbReference type="Pfam" id="PF02472">
    <property type="entry name" value="ExbD"/>
    <property type="match status" value="1"/>
</dbReference>
<dbReference type="EMBL" id="UINC01016260">
    <property type="protein sequence ID" value="SVA67838.1"/>
    <property type="molecule type" value="Genomic_DNA"/>
</dbReference>
<evidence type="ECO:0000256" key="3">
    <source>
        <dbReference type="ARBA" id="ARBA00022519"/>
    </source>
</evidence>
<dbReference type="PANTHER" id="PTHR30558">
    <property type="entry name" value="EXBD MEMBRANE COMPONENT OF PMF-DRIVEN MACROMOLECULE IMPORT SYSTEM"/>
    <property type="match status" value="1"/>
</dbReference>
<accession>A0A381XSY6</accession>
<evidence type="ECO:0000256" key="8">
    <source>
        <dbReference type="ARBA" id="ARBA00023306"/>
    </source>
</evidence>
<dbReference type="GO" id="GO:0015031">
    <property type="term" value="P:protein transport"/>
    <property type="evidence" value="ECO:0007669"/>
    <property type="project" value="InterPro"/>
</dbReference>
<dbReference type="PANTHER" id="PTHR30558:SF7">
    <property type="entry name" value="TOL-PAL SYSTEM PROTEIN TOLR"/>
    <property type="match status" value="1"/>
</dbReference>
<evidence type="ECO:0000256" key="7">
    <source>
        <dbReference type="ARBA" id="ARBA00023136"/>
    </source>
</evidence>
<keyword evidence="6 9" id="KW-1133">Transmembrane helix</keyword>
<evidence type="ECO:0000256" key="6">
    <source>
        <dbReference type="ARBA" id="ARBA00022989"/>
    </source>
</evidence>
<keyword evidence="2" id="KW-1003">Cell membrane</keyword>
<organism evidence="10">
    <name type="scientific">marine metagenome</name>
    <dbReference type="NCBI Taxonomy" id="408172"/>
    <lineage>
        <taxon>unclassified sequences</taxon>
        <taxon>metagenomes</taxon>
        <taxon>ecological metagenomes</taxon>
    </lineage>
</organism>
<evidence type="ECO:0000256" key="4">
    <source>
        <dbReference type="ARBA" id="ARBA00022618"/>
    </source>
</evidence>
<keyword evidence="7 9" id="KW-0472">Membrane</keyword>
<gene>
    <name evidence="10" type="ORF">METZ01_LOCUS120692</name>
</gene>
<dbReference type="AlphaFoldDB" id="A0A381XSY6"/>
<evidence type="ECO:0000256" key="1">
    <source>
        <dbReference type="ARBA" id="ARBA00004162"/>
    </source>
</evidence>
<dbReference type="NCBIfam" id="TIGR02801">
    <property type="entry name" value="tolR"/>
    <property type="match status" value="1"/>
</dbReference>
<evidence type="ECO:0000256" key="9">
    <source>
        <dbReference type="SAM" id="Phobius"/>
    </source>
</evidence>
<keyword evidence="3" id="KW-0997">Cell inner membrane</keyword>
<dbReference type="GO" id="GO:0051301">
    <property type="term" value="P:cell division"/>
    <property type="evidence" value="ECO:0007669"/>
    <property type="project" value="UniProtKB-KW"/>
</dbReference>
<keyword evidence="5 9" id="KW-0812">Transmembrane</keyword>
<evidence type="ECO:0000313" key="10">
    <source>
        <dbReference type="EMBL" id="SVA67838.1"/>
    </source>
</evidence>
<proteinExistence type="predicted"/>
<dbReference type="InterPro" id="IPR003400">
    <property type="entry name" value="ExbD"/>
</dbReference>
<feature type="transmembrane region" description="Helical" evidence="9">
    <location>
        <begin position="6"/>
        <end position="27"/>
    </location>
</feature>
<evidence type="ECO:0008006" key="11">
    <source>
        <dbReference type="Google" id="ProtNLM"/>
    </source>
</evidence>
<dbReference type="GO" id="GO:0022857">
    <property type="term" value="F:transmembrane transporter activity"/>
    <property type="evidence" value="ECO:0007669"/>
    <property type="project" value="InterPro"/>
</dbReference>
<protein>
    <recommendedName>
        <fullName evidence="11">Tol-Pal system protein TolR</fullName>
    </recommendedName>
</protein>